<proteinExistence type="predicted"/>
<comment type="caution">
    <text evidence="1">The sequence shown here is derived from an EMBL/GenBank/DDBJ whole genome shotgun (WGS) entry which is preliminary data.</text>
</comment>
<dbReference type="Pfam" id="PF14398">
    <property type="entry name" value="ATPgrasp_YheCD"/>
    <property type="match status" value="1"/>
</dbReference>
<dbReference type="AlphaFoldDB" id="A0A972H112"/>
<evidence type="ECO:0000313" key="1">
    <source>
        <dbReference type="EMBL" id="NOU97863.1"/>
    </source>
</evidence>
<sequence length="363" mass="42036">MKPLIGILAHRTNKTFMNGSFLRDLVREGEKLDSQVVVFSHLDLIEKDKKIHGFIPSPSNRWKMNIYPCPDVVIDFCRYLKKPFRDMRRRKELFTYANHKFTYKWRATKLFSKSEKVKQWIPETLLYTPQNLLDMIRKHPILYIKPGNGTGGHSVVKLSRKSGTFHIKGRKKSARLTHIVLPSEDSVVRWLNSWVSTQRIRTGNFMIQQGLNLELTPGRVLDARLIIQKNERGEWEVTGKGMRVSAKNSPTTNLVHGDGKALRFEPFMIRRFGPEKAKQISRECDQMAMKLMEVIEERYGSMVEFGLDVGVDVKGNVWLIEANPKPSHSIFLGTKEMGLYRKSIQRPIQYAAYLARTKFENGL</sequence>
<dbReference type="RefSeq" id="WP_171656122.1">
    <property type="nucleotide sequence ID" value="NZ_WHOD01000126.1"/>
</dbReference>
<reference evidence="1" key="1">
    <citation type="submission" date="2019-10" db="EMBL/GenBank/DDBJ databases">
        <title>Description of Paenibacillus glebae sp. nov.</title>
        <authorList>
            <person name="Carlier A."/>
            <person name="Qi S."/>
        </authorList>
    </citation>
    <scope>NUCLEOTIDE SEQUENCE</scope>
    <source>
        <strain evidence="1">LMG 31456</strain>
    </source>
</reference>
<organism evidence="1 2">
    <name type="scientific">Paenibacillus foliorum</name>
    <dbReference type="NCBI Taxonomy" id="2654974"/>
    <lineage>
        <taxon>Bacteria</taxon>
        <taxon>Bacillati</taxon>
        <taxon>Bacillota</taxon>
        <taxon>Bacilli</taxon>
        <taxon>Bacillales</taxon>
        <taxon>Paenibacillaceae</taxon>
        <taxon>Paenibacillus</taxon>
    </lineage>
</organism>
<accession>A0A972H112</accession>
<gene>
    <name evidence="1" type="ORF">GC093_32235</name>
</gene>
<dbReference type="InterPro" id="IPR026838">
    <property type="entry name" value="YheC/D"/>
</dbReference>
<protein>
    <submittedName>
        <fullName evidence="1">YheC/YheD family protein</fullName>
    </submittedName>
</protein>
<dbReference type="Proteomes" id="UP000641588">
    <property type="component" value="Unassembled WGS sequence"/>
</dbReference>
<keyword evidence="2" id="KW-1185">Reference proteome</keyword>
<evidence type="ECO:0000313" key="2">
    <source>
        <dbReference type="Proteomes" id="UP000641588"/>
    </source>
</evidence>
<dbReference type="EMBL" id="WHOD01000126">
    <property type="protein sequence ID" value="NOU97863.1"/>
    <property type="molecule type" value="Genomic_DNA"/>
</dbReference>
<name>A0A972H112_9BACL</name>
<dbReference type="SUPFAM" id="SSF56059">
    <property type="entry name" value="Glutathione synthetase ATP-binding domain-like"/>
    <property type="match status" value="1"/>
</dbReference>